<proteinExistence type="predicted"/>
<sequence>MRAWTLLPALLAAGMLLAGCADTETGEATPAATGSAPTNSSPSGGDTTPEGAPKVENPLDTSKYQQDPCSTLTSAQLQELALDEPGEEDPAKAGPACFWWNNEAVSNASIIFVTAGNNGISDIYANQDTNAVFEELPAIEGHPVVAYGSVAGEHEKGYCTLAVGATDQLFLSIGVKVSRANVGQRDPCVAAQGVAEMMINTMQGGS</sequence>
<organism evidence="3 4">
    <name type="scientific">Tamaricihabitans halophyticus</name>
    <dbReference type="NCBI Taxonomy" id="1262583"/>
    <lineage>
        <taxon>Bacteria</taxon>
        <taxon>Bacillati</taxon>
        <taxon>Actinomycetota</taxon>
        <taxon>Actinomycetes</taxon>
        <taxon>Pseudonocardiales</taxon>
        <taxon>Pseudonocardiaceae</taxon>
        <taxon>Tamaricihabitans</taxon>
    </lineage>
</organism>
<feature type="chain" id="PRO_5039648778" evidence="2">
    <location>
        <begin position="19"/>
        <end position="206"/>
    </location>
</feature>
<dbReference type="InterPro" id="IPR024520">
    <property type="entry name" value="DUF3558"/>
</dbReference>
<evidence type="ECO:0000313" key="4">
    <source>
        <dbReference type="Proteomes" id="UP000294911"/>
    </source>
</evidence>
<dbReference type="RefSeq" id="WP_132877372.1">
    <property type="nucleotide sequence ID" value="NZ_SLXQ01000004.1"/>
</dbReference>
<gene>
    <name evidence="3" type="ORF">EV191_104236</name>
</gene>
<dbReference type="EMBL" id="SLXQ01000004">
    <property type="protein sequence ID" value="TCP53667.1"/>
    <property type="molecule type" value="Genomic_DNA"/>
</dbReference>
<dbReference type="Proteomes" id="UP000294911">
    <property type="component" value="Unassembled WGS sequence"/>
</dbReference>
<comment type="caution">
    <text evidence="3">The sequence shown here is derived from an EMBL/GenBank/DDBJ whole genome shotgun (WGS) entry which is preliminary data.</text>
</comment>
<accession>A0A4R2QVA9</accession>
<keyword evidence="4" id="KW-1185">Reference proteome</keyword>
<dbReference type="OrthoDB" id="3678908at2"/>
<name>A0A4R2QVA9_9PSEU</name>
<dbReference type="AlphaFoldDB" id="A0A4R2QVA9"/>
<evidence type="ECO:0000256" key="1">
    <source>
        <dbReference type="SAM" id="MobiDB-lite"/>
    </source>
</evidence>
<dbReference type="Pfam" id="PF12079">
    <property type="entry name" value="DUF3558"/>
    <property type="match status" value="1"/>
</dbReference>
<protein>
    <submittedName>
        <fullName evidence="3">Uncharacterized protein DUF3558</fullName>
    </submittedName>
</protein>
<evidence type="ECO:0000256" key="2">
    <source>
        <dbReference type="SAM" id="SignalP"/>
    </source>
</evidence>
<keyword evidence="2" id="KW-0732">Signal</keyword>
<dbReference type="PROSITE" id="PS51257">
    <property type="entry name" value="PROKAR_LIPOPROTEIN"/>
    <property type="match status" value="1"/>
</dbReference>
<feature type="compositionally biased region" description="Low complexity" evidence="1">
    <location>
        <begin position="26"/>
        <end position="45"/>
    </location>
</feature>
<evidence type="ECO:0000313" key="3">
    <source>
        <dbReference type="EMBL" id="TCP53667.1"/>
    </source>
</evidence>
<reference evidence="3 4" key="1">
    <citation type="submission" date="2019-03" db="EMBL/GenBank/DDBJ databases">
        <title>Genomic Encyclopedia of Type Strains, Phase IV (KMG-IV): sequencing the most valuable type-strain genomes for metagenomic binning, comparative biology and taxonomic classification.</title>
        <authorList>
            <person name="Goeker M."/>
        </authorList>
    </citation>
    <scope>NUCLEOTIDE SEQUENCE [LARGE SCALE GENOMIC DNA]</scope>
    <source>
        <strain evidence="3 4">DSM 45765</strain>
    </source>
</reference>
<feature type="region of interest" description="Disordered" evidence="1">
    <location>
        <begin position="26"/>
        <end position="67"/>
    </location>
</feature>
<feature type="signal peptide" evidence="2">
    <location>
        <begin position="1"/>
        <end position="18"/>
    </location>
</feature>